<evidence type="ECO:0000256" key="2">
    <source>
        <dbReference type="ARBA" id="ARBA00004489"/>
    </source>
</evidence>
<evidence type="ECO:0000256" key="1">
    <source>
        <dbReference type="ARBA" id="ARBA00004412"/>
    </source>
</evidence>
<dbReference type="InterPro" id="IPR046357">
    <property type="entry name" value="PPIase_dom_sf"/>
</dbReference>
<keyword evidence="7" id="KW-0597">Phosphoprotein</keyword>
<evidence type="ECO:0000256" key="3">
    <source>
        <dbReference type="ARBA" id="ARBA00004496"/>
    </source>
</evidence>
<dbReference type="GO" id="GO:0006897">
    <property type="term" value="P:endocytosis"/>
    <property type="evidence" value="ECO:0007669"/>
    <property type="project" value="UniProtKB-KW"/>
</dbReference>
<accession>A0A7M4F118</accession>
<keyword evidence="6" id="KW-0963">Cytoplasm</keyword>
<dbReference type="GO" id="GO:0005769">
    <property type="term" value="C:early endosome"/>
    <property type="evidence" value="ECO:0007669"/>
    <property type="project" value="UniProtKB-SubCell"/>
</dbReference>
<dbReference type="Ensembl" id="ENSCPRT00005019757.1">
    <property type="protein sequence ID" value="ENSCPRP00005016867.1"/>
    <property type="gene ID" value="ENSCPRG00005011638.1"/>
</dbReference>
<sequence>MFLSSCNSSCFGLPGFIPACLGNTLLLSPSCFARLASLFGLDQNVSSHGNEFFQYTAPKQPKKGQPAQKTPAAAATLGAPSVFIATAVHAYRYMNGQYMKQGKYGAAVVGNHVTKEVREIEFIFNIKFALLIQDWFPLLQNWSIMFESEKAAMDFSKQVCIAKYNSSPSLDSVLSQDLVIGEGQGVEGGDALEIAYTGWLFQNNGLGQVFDSNVNKDKLLRLKLGSGKVIKGWEEGMMGMKKGGRRFLIIPPALAYGSQGMPGRVPPDSTLFFEVEVKRVKLVKESGSDGQSVGSRDSLAPSPVPNSDGFASDPVGLPPSTIPPKPGEPAVRAKSNSISEQLAVSVNPDVAKAKLISRMAKMGQPMLPFLAGTAGAQLDSSDSEIEDPNTLRGTAQPVASSPVRQSSQPAHAVLPPMTPQVLQPAVAGLQAPSTALMPATLHSHPAVPGNVQNFQPYAGMPFTYQQTAAAASQLQPVGQMYPAPFQASGDITSFLMTEARQQNTEIRMAVSKVADKMDHLAAKVEEFQKQNTGNNLLLPSISSVTMETSMIMSNIQRIIQENERLKQEIFEKSSRIEEQNEKISELIERNQRCVEQSNLLMEKRNSSLQTTNENTQARVLHAEQEKAKIAEELAAATAQVSRLQLELTAHQKKEMDLRSQLTSALQEAERHEVQLNKLQAQLAELQEVSEDTQTKFRAERQNRRQLEMKVTVLEEELADLKAEKENLEKNLAERKKKSLLERGQAEEEMDEIRKSYQEELDKLRQLLKKARTSTDQAAAEQLSLVQMELESQWEAKCERMLASAKEQHLRQYQEVCEQRDSQQQKVIQLEEKVNFHPLLMKHSKKKNSWYIHFLLHHIPQCCWCEWCFGES</sequence>
<feature type="region of interest" description="Disordered" evidence="17">
    <location>
        <begin position="378"/>
        <end position="411"/>
    </location>
</feature>
<comment type="catalytic activity">
    <reaction evidence="15">
        <text>[protein]-peptidylproline (omega=180) = [protein]-peptidylproline (omega=0)</text>
        <dbReference type="Rhea" id="RHEA:16237"/>
        <dbReference type="Rhea" id="RHEA-COMP:10747"/>
        <dbReference type="Rhea" id="RHEA-COMP:10748"/>
        <dbReference type="ChEBI" id="CHEBI:83833"/>
        <dbReference type="ChEBI" id="CHEBI:83834"/>
        <dbReference type="EC" id="5.2.1.8"/>
    </reaction>
</comment>
<evidence type="ECO:0000256" key="14">
    <source>
        <dbReference type="ARBA" id="ARBA00065657"/>
    </source>
</evidence>
<keyword evidence="12" id="KW-0009">Actin-binding</keyword>
<evidence type="ECO:0000256" key="8">
    <source>
        <dbReference type="ARBA" id="ARBA00022583"/>
    </source>
</evidence>
<keyword evidence="5" id="KW-0813">Transport</keyword>
<evidence type="ECO:0000313" key="19">
    <source>
        <dbReference type="Ensembl" id="ENSCPRP00005016867.1"/>
    </source>
</evidence>
<dbReference type="GeneTree" id="ENSGT00530000064286"/>
<dbReference type="PANTHER" id="PTHR44927:SF1">
    <property type="entry name" value="FK506-BINDING PROTEIN 15"/>
    <property type="match status" value="1"/>
</dbReference>
<organism evidence="19 20">
    <name type="scientific">Crocodylus porosus</name>
    <name type="common">Saltwater crocodile</name>
    <name type="synonym">Estuarine crocodile</name>
    <dbReference type="NCBI Taxonomy" id="8502"/>
    <lineage>
        <taxon>Eukaryota</taxon>
        <taxon>Metazoa</taxon>
        <taxon>Chordata</taxon>
        <taxon>Craniata</taxon>
        <taxon>Vertebrata</taxon>
        <taxon>Euteleostomi</taxon>
        <taxon>Archelosauria</taxon>
        <taxon>Archosauria</taxon>
        <taxon>Crocodylia</taxon>
        <taxon>Longirostres</taxon>
        <taxon>Crocodylidae</taxon>
        <taxon>Crocodylus</taxon>
    </lineage>
</organism>
<keyword evidence="10" id="KW-0007">Acetylation</keyword>
<evidence type="ECO:0000256" key="12">
    <source>
        <dbReference type="ARBA" id="ARBA00023203"/>
    </source>
</evidence>
<evidence type="ECO:0000256" key="13">
    <source>
        <dbReference type="ARBA" id="ARBA00023273"/>
    </source>
</evidence>
<reference evidence="19" key="2">
    <citation type="submission" date="2025-09" db="UniProtKB">
        <authorList>
            <consortium name="Ensembl"/>
        </authorList>
    </citation>
    <scope>IDENTIFICATION</scope>
</reference>
<comment type="subunit">
    <text evidence="14">Interacts with WIP and actin. Interacts with TBC1D23.</text>
</comment>
<dbReference type="InterPro" id="IPR001179">
    <property type="entry name" value="PPIase_FKBP_dom"/>
</dbReference>
<keyword evidence="8" id="KW-0254">Endocytosis</keyword>
<dbReference type="FunFam" id="3.10.50.40:FF:000020">
    <property type="entry name" value="Peptidylprolyl isomerase"/>
    <property type="match status" value="1"/>
</dbReference>
<evidence type="ECO:0000256" key="9">
    <source>
        <dbReference type="ARBA" id="ARBA00022753"/>
    </source>
</evidence>
<dbReference type="Proteomes" id="UP000594220">
    <property type="component" value="Unplaced"/>
</dbReference>
<evidence type="ECO:0000259" key="18">
    <source>
        <dbReference type="PROSITE" id="PS50059"/>
    </source>
</evidence>
<evidence type="ECO:0000256" key="5">
    <source>
        <dbReference type="ARBA" id="ARBA00022448"/>
    </source>
</evidence>
<dbReference type="Gene3D" id="3.10.50.40">
    <property type="match status" value="1"/>
</dbReference>
<keyword evidence="15" id="KW-0413">Isomerase</keyword>
<keyword evidence="20" id="KW-1185">Reference proteome</keyword>
<feature type="compositionally biased region" description="Polar residues" evidence="17">
    <location>
        <begin position="391"/>
        <end position="409"/>
    </location>
</feature>
<comment type="similarity">
    <text evidence="4">Belongs to the FKBP-type PPIase family.</text>
</comment>
<feature type="coiled-coil region" evidence="16">
    <location>
        <begin position="555"/>
        <end position="780"/>
    </location>
</feature>
<reference evidence="19" key="1">
    <citation type="submission" date="2025-08" db="UniProtKB">
        <authorList>
            <consortium name="Ensembl"/>
        </authorList>
    </citation>
    <scope>IDENTIFICATION</scope>
</reference>
<evidence type="ECO:0000256" key="7">
    <source>
        <dbReference type="ARBA" id="ARBA00022553"/>
    </source>
</evidence>
<comment type="subcellular location">
    <subcellularLocation>
        <location evidence="2">Cell projection</location>
        <location evidence="2">Axon</location>
    </subcellularLocation>
    <subcellularLocation>
        <location evidence="3">Cytoplasm</location>
    </subcellularLocation>
    <subcellularLocation>
        <location evidence="1">Early endosome</location>
    </subcellularLocation>
</comment>
<evidence type="ECO:0000256" key="17">
    <source>
        <dbReference type="SAM" id="MobiDB-lite"/>
    </source>
</evidence>
<dbReference type="EC" id="5.2.1.8" evidence="15"/>
<name>A0A7M4F118_CROPO</name>
<dbReference type="PANTHER" id="PTHR44927">
    <property type="entry name" value="FK506-BINDING PROTEIN 15"/>
    <property type="match status" value="1"/>
</dbReference>
<dbReference type="SUPFAM" id="SSF54534">
    <property type="entry name" value="FKBP-like"/>
    <property type="match status" value="1"/>
</dbReference>
<evidence type="ECO:0000256" key="6">
    <source>
        <dbReference type="ARBA" id="ARBA00022490"/>
    </source>
</evidence>
<evidence type="ECO:0000256" key="10">
    <source>
        <dbReference type="ARBA" id="ARBA00022990"/>
    </source>
</evidence>
<feature type="coiled-coil region" evidence="16">
    <location>
        <begin position="805"/>
        <end position="832"/>
    </location>
</feature>
<dbReference type="GO" id="GO:0003755">
    <property type="term" value="F:peptidyl-prolyl cis-trans isomerase activity"/>
    <property type="evidence" value="ECO:0007669"/>
    <property type="project" value="UniProtKB-KW"/>
</dbReference>
<proteinExistence type="inferred from homology"/>
<dbReference type="Pfam" id="PF23649">
    <property type="entry name" value="FKBP15"/>
    <property type="match status" value="1"/>
</dbReference>
<gene>
    <name evidence="19" type="primary">FKBP15</name>
</gene>
<keyword evidence="15" id="KW-0697">Rotamase</keyword>
<feature type="region of interest" description="Disordered" evidence="17">
    <location>
        <begin position="285"/>
        <end position="336"/>
    </location>
</feature>
<evidence type="ECO:0000256" key="15">
    <source>
        <dbReference type="PROSITE-ProRule" id="PRU00277"/>
    </source>
</evidence>
<feature type="domain" description="PPIase FKBP-type" evidence="18">
    <location>
        <begin position="189"/>
        <end position="281"/>
    </location>
</feature>
<keyword evidence="11 16" id="KW-0175">Coiled coil</keyword>
<dbReference type="PROSITE" id="PS50059">
    <property type="entry name" value="FKBP_PPIASE"/>
    <property type="match status" value="1"/>
</dbReference>
<keyword evidence="13" id="KW-0966">Cell projection</keyword>
<evidence type="ECO:0000256" key="16">
    <source>
        <dbReference type="SAM" id="Coils"/>
    </source>
</evidence>
<feature type="compositionally biased region" description="Pro residues" evidence="17">
    <location>
        <begin position="316"/>
        <end position="327"/>
    </location>
</feature>
<evidence type="ECO:0000256" key="11">
    <source>
        <dbReference type="ARBA" id="ARBA00023054"/>
    </source>
</evidence>
<dbReference type="Pfam" id="PF00254">
    <property type="entry name" value="FKBP_C"/>
    <property type="match status" value="1"/>
</dbReference>
<dbReference type="InterPro" id="IPR056598">
    <property type="entry name" value="FKBP-15_dom"/>
</dbReference>
<evidence type="ECO:0000313" key="20">
    <source>
        <dbReference type="Proteomes" id="UP000594220"/>
    </source>
</evidence>
<dbReference type="AlphaFoldDB" id="A0A7M4F118"/>
<dbReference type="GO" id="GO:0030426">
    <property type="term" value="C:growth cone"/>
    <property type="evidence" value="ECO:0007669"/>
    <property type="project" value="TreeGrafter"/>
</dbReference>
<protein>
    <recommendedName>
        <fullName evidence="15">peptidylprolyl isomerase</fullName>
        <ecNumber evidence="15">5.2.1.8</ecNumber>
    </recommendedName>
</protein>
<evidence type="ECO:0000256" key="4">
    <source>
        <dbReference type="ARBA" id="ARBA00006577"/>
    </source>
</evidence>
<keyword evidence="9" id="KW-0967">Endosome</keyword>
<dbReference type="GO" id="GO:0003779">
    <property type="term" value="F:actin binding"/>
    <property type="evidence" value="ECO:0007669"/>
    <property type="project" value="UniProtKB-KW"/>
</dbReference>